<accession>I4BAU1</accession>
<evidence type="ECO:0000313" key="3">
    <source>
        <dbReference type="EMBL" id="AFM14398.1"/>
    </source>
</evidence>
<feature type="domain" description="Putative regulatory protein FmdB zinc ribbon" evidence="2">
    <location>
        <begin position="1"/>
        <end position="42"/>
    </location>
</feature>
<feature type="compositionally biased region" description="Low complexity" evidence="1">
    <location>
        <begin position="83"/>
        <end position="99"/>
    </location>
</feature>
<evidence type="ECO:0000259" key="2">
    <source>
        <dbReference type="SMART" id="SM00834"/>
    </source>
</evidence>
<name>I4BAU1_TURPD</name>
<proteinExistence type="predicted"/>
<dbReference type="HOGENOM" id="CLU_136025_1_1_12"/>
<protein>
    <submittedName>
        <fullName evidence="3">Regulatory protein, FmdB family</fullName>
    </submittedName>
</protein>
<gene>
    <name evidence="3" type="ordered locus">Turpa_3764</name>
</gene>
<keyword evidence="4" id="KW-1185">Reference proteome</keyword>
<dbReference type="STRING" id="869212.Turpa_3764"/>
<dbReference type="Gene3D" id="2.20.28.30">
    <property type="entry name" value="RNA polymerase ii, chain L"/>
    <property type="match status" value="1"/>
</dbReference>
<dbReference type="Proteomes" id="UP000006048">
    <property type="component" value="Chromosome"/>
</dbReference>
<dbReference type="InterPro" id="IPR013429">
    <property type="entry name" value="Regulatory_FmdB_Zinc_ribbon"/>
</dbReference>
<sequence>MPTYDYKCADCGRIFEKFHGMHETPQVTCPECTSVNTSRQVSLGAGIVFKGAGFYVNDYKKSGGAGSAASSTATKEKTETAKSDSAGGAASPAAGSGESKSAHSCGPGCAH</sequence>
<feature type="region of interest" description="Disordered" evidence="1">
    <location>
        <begin position="62"/>
        <end position="111"/>
    </location>
</feature>
<dbReference type="PANTHER" id="PTHR34404:SF2">
    <property type="entry name" value="CONSERVED SERINE RICH PROTEIN"/>
    <property type="match status" value="1"/>
</dbReference>
<dbReference type="OrthoDB" id="9813321at2"/>
<dbReference type="Pfam" id="PF09723">
    <property type="entry name" value="Zn_ribbon_8"/>
    <property type="match status" value="1"/>
</dbReference>
<dbReference type="NCBIfam" id="TIGR02605">
    <property type="entry name" value="CxxC_CxxC_SSSS"/>
    <property type="match status" value="1"/>
</dbReference>
<dbReference type="EMBL" id="CP002959">
    <property type="protein sequence ID" value="AFM14398.1"/>
    <property type="molecule type" value="Genomic_DNA"/>
</dbReference>
<dbReference type="AlphaFoldDB" id="I4BAU1"/>
<dbReference type="PANTHER" id="PTHR34404">
    <property type="entry name" value="REGULATORY PROTEIN, FMDB FAMILY"/>
    <property type="match status" value="1"/>
</dbReference>
<dbReference type="KEGG" id="tpx:Turpa_3764"/>
<organism evidence="3 4">
    <name type="scientific">Turneriella parva (strain ATCC BAA-1111 / DSM 21527 / NCTC 11395 / H)</name>
    <name type="common">Leptospira parva</name>
    <dbReference type="NCBI Taxonomy" id="869212"/>
    <lineage>
        <taxon>Bacteria</taxon>
        <taxon>Pseudomonadati</taxon>
        <taxon>Spirochaetota</taxon>
        <taxon>Spirochaetia</taxon>
        <taxon>Leptospirales</taxon>
        <taxon>Leptospiraceae</taxon>
        <taxon>Turneriella</taxon>
    </lineage>
</organism>
<dbReference type="SMART" id="SM00834">
    <property type="entry name" value="CxxC_CXXC_SSSS"/>
    <property type="match status" value="1"/>
</dbReference>
<evidence type="ECO:0000256" key="1">
    <source>
        <dbReference type="SAM" id="MobiDB-lite"/>
    </source>
</evidence>
<reference evidence="3 4" key="1">
    <citation type="submission" date="2012-06" db="EMBL/GenBank/DDBJ databases">
        <title>The complete chromosome of genome of Turneriella parva DSM 21527.</title>
        <authorList>
            <consortium name="US DOE Joint Genome Institute (JGI-PGF)"/>
            <person name="Lucas S."/>
            <person name="Han J."/>
            <person name="Lapidus A."/>
            <person name="Bruce D."/>
            <person name="Goodwin L."/>
            <person name="Pitluck S."/>
            <person name="Peters L."/>
            <person name="Kyrpides N."/>
            <person name="Mavromatis K."/>
            <person name="Ivanova N."/>
            <person name="Mikhailova N."/>
            <person name="Chertkov O."/>
            <person name="Detter J.C."/>
            <person name="Tapia R."/>
            <person name="Han C."/>
            <person name="Land M."/>
            <person name="Hauser L."/>
            <person name="Markowitz V."/>
            <person name="Cheng J.-F."/>
            <person name="Hugenholtz P."/>
            <person name="Woyke T."/>
            <person name="Wu D."/>
            <person name="Gronow S."/>
            <person name="Wellnitz S."/>
            <person name="Brambilla E."/>
            <person name="Klenk H.-P."/>
            <person name="Eisen J.A."/>
        </authorList>
    </citation>
    <scope>NUCLEOTIDE SEQUENCE [LARGE SCALE GENOMIC DNA]</scope>
    <source>
        <strain evidence="4">ATCC BAA-1111 / DSM 21527 / NCTC 11395 / H</strain>
    </source>
</reference>
<evidence type="ECO:0000313" key="4">
    <source>
        <dbReference type="Proteomes" id="UP000006048"/>
    </source>
</evidence>